<dbReference type="InterPro" id="IPR011008">
    <property type="entry name" value="Dimeric_a/b-barrel"/>
</dbReference>
<evidence type="ECO:0000313" key="3">
    <source>
        <dbReference type="Proteomes" id="UP000194280"/>
    </source>
</evidence>
<dbReference type="SUPFAM" id="SSF54909">
    <property type="entry name" value="Dimeric alpha+beta barrel"/>
    <property type="match status" value="1"/>
</dbReference>
<reference evidence="2 3" key="1">
    <citation type="submission" date="2017-01" db="EMBL/GenBank/DDBJ databases">
        <title>The recent genome duplication of the halophilic yeast Hortaea werneckii: insights from long-read sequencing.</title>
        <authorList>
            <person name="Sinha S."/>
            <person name="Flibotte S."/>
            <person name="Neira M."/>
            <person name="Lenassi M."/>
            <person name="Gostincar C."/>
            <person name="Stajich J.E."/>
            <person name="Nislow C.E."/>
        </authorList>
    </citation>
    <scope>NUCLEOTIDE SEQUENCE [LARGE SCALE GENOMIC DNA]</scope>
    <source>
        <strain evidence="2 3">EXF-2000</strain>
    </source>
</reference>
<dbReference type="SMART" id="SM00886">
    <property type="entry name" value="Dabb"/>
    <property type="match status" value="1"/>
</dbReference>
<dbReference type="InterPro" id="IPR013097">
    <property type="entry name" value="Dabb"/>
</dbReference>
<dbReference type="Gene3D" id="3.30.70.100">
    <property type="match status" value="1"/>
</dbReference>
<proteinExistence type="predicted"/>
<dbReference type="OrthoDB" id="3830014at2759"/>
<keyword evidence="3" id="KW-1185">Reference proteome</keyword>
<feature type="domain" description="Stress-response A/B barrel" evidence="1">
    <location>
        <begin position="54"/>
        <end position="150"/>
    </location>
</feature>
<name>A0A1Z5SNZ3_HORWE</name>
<accession>A0A1Z5SNZ3</accession>
<protein>
    <recommendedName>
        <fullName evidence="1">Stress-response A/B barrel domain-containing protein</fullName>
    </recommendedName>
</protein>
<organism evidence="2 3">
    <name type="scientific">Hortaea werneckii EXF-2000</name>
    <dbReference type="NCBI Taxonomy" id="1157616"/>
    <lineage>
        <taxon>Eukaryota</taxon>
        <taxon>Fungi</taxon>
        <taxon>Dikarya</taxon>
        <taxon>Ascomycota</taxon>
        <taxon>Pezizomycotina</taxon>
        <taxon>Dothideomycetes</taxon>
        <taxon>Dothideomycetidae</taxon>
        <taxon>Mycosphaerellales</taxon>
        <taxon>Teratosphaeriaceae</taxon>
        <taxon>Hortaea</taxon>
    </lineage>
</organism>
<dbReference type="InParanoid" id="A0A1Z5SNZ3"/>
<dbReference type="AlphaFoldDB" id="A0A1Z5SNZ3"/>
<dbReference type="VEuPathDB" id="FungiDB:BTJ68_14619"/>
<comment type="caution">
    <text evidence="2">The sequence shown here is derived from an EMBL/GenBank/DDBJ whole genome shotgun (WGS) entry which is preliminary data.</text>
</comment>
<evidence type="ECO:0000259" key="1">
    <source>
        <dbReference type="PROSITE" id="PS51502"/>
    </source>
</evidence>
<gene>
    <name evidence="2" type="ORF">BTJ68_14619</name>
</gene>
<dbReference type="PROSITE" id="PS51502">
    <property type="entry name" value="S_R_A_B_BARREL"/>
    <property type="match status" value="1"/>
</dbReference>
<dbReference type="Proteomes" id="UP000194280">
    <property type="component" value="Unassembled WGS sequence"/>
</dbReference>
<dbReference type="Pfam" id="PF07876">
    <property type="entry name" value="Dabb"/>
    <property type="match status" value="1"/>
</dbReference>
<sequence length="159" mass="18143">MPTLRFRPSTSTVFFSGISKSITNPSTRLYPRSSLSTFTSPSRARREEAKMAPIERVTMFKIPKQEDREKVLEGYRQMKKTAVKDGKPYILTCEAGEAADEPRAQGWNLVNKSTFASKADMDFYDQECQAHAQFKQLVIPVKTDIMTVWYESATRDAML</sequence>
<evidence type="ECO:0000313" key="2">
    <source>
        <dbReference type="EMBL" id="OTA22544.1"/>
    </source>
</evidence>
<dbReference type="EMBL" id="MUNK01000362">
    <property type="protein sequence ID" value="OTA22544.1"/>
    <property type="molecule type" value="Genomic_DNA"/>
</dbReference>